<reference evidence="3 6" key="1">
    <citation type="journal article" date="2019" name="Sci. Rep.">
        <title>Orb-weaving spider Araneus ventricosus genome elucidates the spidroin gene catalogue.</title>
        <authorList>
            <person name="Kono N."/>
            <person name="Nakamura H."/>
            <person name="Ohtoshi R."/>
            <person name="Moran D.A.P."/>
            <person name="Shinohara A."/>
            <person name="Yoshida Y."/>
            <person name="Fujiwara M."/>
            <person name="Mori M."/>
            <person name="Tomita M."/>
            <person name="Arakawa K."/>
        </authorList>
    </citation>
    <scope>NUCLEOTIDE SEQUENCE [LARGE SCALE GENOMIC DNA]</scope>
</reference>
<dbReference type="EMBL" id="BGPR01077082">
    <property type="protein sequence ID" value="GBL63994.1"/>
    <property type="molecule type" value="Genomic_DNA"/>
</dbReference>
<dbReference type="Proteomes" id="UP000499080">
    <property type="component" value="Unassembled WGS sequence"/>
</dbReference>
<sequence length="97" mass="11508">MPLLSILVLLMIQMSIFRQRNLNLHIHAQFNLKARNQSVTVRQKHFLAIEEIRPGMFNYQHRKWLLKELKREPLQGMLILILRTGLEKLTSHPKGKT</sequence>
<evidence type="ECO:0000313" key="5">
    <source>
        <dbReference type="EMBL" id="GBL63994.1"/>
    </source>
</evidence>
<feature type="chain" id="PRO_5036129060" evidence="1">
    <location>
        <begin position="19"/>
        <end position="97"/>
    </location>
</feature>
<keyword evidence="1" id="KW-0732">Signal</keyword>
<comment type="caution">
    <text evidence="3">The sequence shown here is derived from an EMBL/GenBank/DDBJ whole genome shotgun (WGS) entry which is preliminary data.</text>
</comment>
<dbReference type="EMBL" id="BGPR01077077">
    <property type="protein sequence ID" value="GBL63968.1"/>
    <property type="molecule type" value="Genomic_DNA"/>
</dbReference>
<protein>
    <submittedName>
        <fullName evidence="3">Uncharacterized protein</fullName>
    </submittedName>
</protein>
<feature type="signal peptide" evidence="1">
    <location>
        <begin position="1"/>
        <end position="18"/>
    </location>
</feature>
<gene>
    <name evidence="4" type="ORF">AVEN_126675_1</name>
    <name evidence="5" type="ORF">AVEN_212706_1</name>
    <name evidence="2" type="ORF">AVEN_79146_1</name>
    <name evidence="3" type="ORF">AVEN_87437_1</name>
</gene>
<dbReference type="AlphaFoldDB" id="A0A4Y1ZRW1"/>
<proteinExistence type="predicted"/>
<dbReference type="EMBL" id="BGPR01077076">
    <property type="protein sequence ID" value="GBL63961.1"/>
    <property type="molecule type" value="Genomic_DNA"/>
</dbReference>
<evidence type="ECO:0000313" key="6">
    <source>
        <dbReference type="Proteomes" id="UP000499080"/>
    </source>
</evidence>
<dbReference type="EMBL" id="BGPR01077079">
    <property type="protein sequence ID" value="GBL63979.1"/>
    <property type="molecule type" value="Genomic_DNA"/>
</dbReference>
<keyword evidence="6" id="KW-1185">Reference proteome</keyword>
<evidence type="ECO:0000313" key="4">
    <source>
        <dbReference type="EMBL" id="GBL63979.1"/>
    </source>
</evidence>
<organism evidence="3 6">
    <name type="scientific">Araneus ventricosus</name>
    <name type="common">Orbweaver spider</name>
    <name type="synonym">Epeira ventricosa</name>
    <dbReference type="NCBI Taxonomy" id="182803"/>
    <lineage>
        <taxon>Eukaryota</taxon>
        <taxon>Metazoa</taxon>
        <taxon>Ecdysozoa</taxon>
        <taxon>Arthropoda</taxon>
        <taxon>Chelicerata</taxon>
        <taxon>Arachnida</taxon>
        <taxon>Araneae</taxon>
        <taxon>Araneomorphae</taxon>
        <taxon>Entelegynae</taxon>
        <taxon>Araneoidea</taxon>
        <taxon>Araneidae</taxon>
        <taxon>Araneus</taxon>
    </lineage>
</organism>
<evidence type="ECO:0000313" key="2">
    <source>
        <dbReference type="EMBL" id="GBL63961.1"/>
    </source>
</evidence>
<evidence type="ECO:0000313" key="3">
    <source>
        <dbReference type="EMBL" id="GBL63968.1"/>
    </source>
</evidence>
<name>A0A4Y1ZRW1_ARAVE</name>
<accession>A0A4Y1ZRW1</accession>
<evidence type="ECO:0000256" key="1">
    <source>
        <dbReference type="SAM" id="SignalP"/>
    </source>
</evidence>